<dbReference type="Gene3D" id="3.40.50.1820">
    <property type="entry name" value="alpha/beta hydrolase"/>
    <property type="match status" value="1"/>
</dbReference>
<keyword evidence="1" id="KW-0378">Hydrolase</keyword>
<dbReference type="Pfam" id="PF00756">
    <property type="entry name" value="Esterase"/>
    <property type="match status" value="1"/>
</dbReference>
<reference evidence="1 2" key="1">
    <citation type="submission" date="2020-08" db="EMBL/GenBank/DDBJ databases">
        <title>Genomic Encyclopedia of Type Strains, Phase IV (KMG-IV): sequencing the most valuable type-strain genomes for metagenomic binning, comparative biology and taxonomic classification.</title>
        <authorList>
            <person name="Goeker M."/>
        </authorList>
    </citation>
    <scope>NUCLEOTIDE SEQUENCE [LARGE SCALE GENOMIC DNA]</scope>
    <source>
        <strain evidence="1 2">DSM 21458</strain>
    </source>
</reference>
<dbReference type="PANTHER" id="PTHR48098">
    <property type="entry name" value="ENTEROCHELIN ESTERASE-RELATED"/>
    <property type="match status" value="1"/>
</dbReference>
<dbReference type="PANTHER" id="PTHR48098:SF6">
    <property type="entry name" value="FERRI-BACILLIBACTIN ESTERASE BESA"/>
    <property type="match status" value="1"/>
</dbReference>
<evidence type="ECO:0000313" key="1">
    <source>
        <dbReference type="EMBL" id="MBB6098457.1"/>
    </source>
</evidence>
<proteinExistence type="predicted"/>
<evidence type="ECO:0000313" key="2">
    <source>
        <dbReference type="Proteomes" id="UP000569951"/>
    </source>
</evidence>
<gene>
    <name evidence="1" type="ORF">HNR42_001891</name>
</gene>
<dbReference type="GO" id="GO:0016787">
    <property type="term" value="F:hydrolase activity"/>
    <property type="evidence" value="ECO:0007669"/>
    <property type="project" value="UniProtKB-KW"/>
</dbReference>
<dbReference type="InterPro" id="IPR029058">
    <property type="entry name" value="AB_hydrolase_fold"/>
</dbReference>
<dbReference type="Proteomes" id="UP000569951">
    <property type="component" value="Unassembled WGS sequence"/>
</dbReference>
<comment type="caution">
    <text evidence="1">The sequence shown here is derived from an EMBL/GenBank/DDBJ whole genome shotgun (WGS) entry which is preliminary data.</text>
</comment>
<organism evidence="1 2">
    <name type="scientific">Deinobacterium chartae</name>
    <dbReference type="NCBI Taxonomy" id="521158"/>
    <lineage>
        <taxon>Bacteria</taxon>
        <taxon>Thermotogati</taxon>
        <taxon>Deinococcota</taxon>
        <taxon>Deinococci</taxon>
        <taxon>Deinococcales</taxon>
        <taxon>Deinococcaceae</taxon>
        <taxon>Deinobacterium</taxon>
    </lineage>
</organism>
<sequence length="371" mass="41722">MLLGPPFLETVELTFTLRSLPENTPPGSAFYLRTNLEGYLPDLEENRFQREEGRWILRRRVPLGALLAYKVTRGSVDHEEGDAWGCRCPARQHVVLHDKMMDLEVLSWQDLLSGERPSTRSGRIEPLLIHSPELDADLEVLVYLPPGHAHGSGRYPVLYLHDGDNVFDARTAFAGQEWGCDEAAEALAQEGLEGILVAVPVRGEQRSRDYTPFPARVNRLSPNAHNYLRFLTDTLKPEIDRRYRTRPHVASTGLAGSSFGGLVSLYGGLTRRDVFGFIGALSPSMWVGDHALEEFVRQAWAPMSRVYVDMGTLEGEDLDSSRYLVGLARQLAEGLVPRVREVRLAIGEGHWHDEPAWAARFPAMLRWFLEG</sequence>
<dbReference type="SUPFAM" id="SSF53474">
    <property type="entry name" value="alpha/beta-Hydrolases"/>
    <property type="match status" value="1"/>
</dbReference>
<dbReference type="EMBL" id="JACHHG010000006">
    <property type="protein sequence ID" value="MBB6098457.1"/>
    <property type="molecule type" value="Genomic_DNA"/>
</dbReference>
<keyword evidence="2" id="KW-1185">Reference proteome</keyword>
<accession>A0A841HYI5</accession>
<dbReference type="InterPro" id="IPR000801">
    <property type="entry name" value="Esterase-like"/>
</dbReference>
<dbReference type="RefSeq" id="WP_183986897.1">
    <property type="nucleotide sequence ID" value="NZ_JACHHG010000006.1"/>
</dbReference>
<dbReference type="AlphaFoldDB" id="A0A841HYI5"/>
<protein>
    <submittedName>
        <fullName evidence="1">Putative alpha/beta superfamily hydrolase</fullName>
    </submittedName>
</protein>
<name>A0A841HYI5_9DEIO</name>
<dbReference type="InterPro" id="IPR050583">
    <property type="entry name" value="Mycobacterial_A85_antigen"/>
</dbReference>